<gene>
    <name evidence="1" type="ORF">HAX54_034523</name>
</gene>
<comment type="caution">
    <text evidence="1">The sequence shown here is derived from an EMBL/GenBank/DDBJ whole genome shotgun (WGS) entry which is preliminary data.</text>
</comment>
<proteinExistence type="predicted"/>
<dbReference type="EMBL" id="JACEIK010004462">
    <property type="protein sequence ID" value="MCD9645527.1"/>
    <property type="molecule type" value="Genomic_DNA"/>
</dbReference>
<reference evidence="1 2" key="1">
    <citation type="journal article" date="2021" name="BMC Genomics">
        <title>Datura genome reveals duplications of psychoactive alkaloid biosynthetic genes and high mutation rate following tissue culture.</title>
        <authorList>
            <person name="Rajewski A."/>
            <person name="Carter-House D."/>
            <person name="Stajich J."/>
            <person name="Litt A."/>
        </authorList>
    </citation>
    <scope>NUCLEOTIDE SEQUENCE [LARGE SCALE GENOMIC DNA]</scope>
    <source>
        <strain evidence="1">AR-01</strain>
    </source>
</reference>
<organism evidence="1 2">
    <name type="scientific">Datura stramonium</name>
    <name type="common">Jimsonweed</name>
    <name type="synonym">Common thornapple</name>
    <dbReference type="NCBI Taxonomy" id="4076"/>
    <lineage>
        <taxon>Eukaryota</taxon>
        <taxon>Viridiplantae</taxon>
        <taxon>Streptophyta</taxon>
        <taxon>Embryophyta</taxon>
        <taxon>Tracheophyta</taxon>
        <taxon>Spermatophyta</taxon>
        <taxon>Magnoliopsida</taxon>
        <taxon>eudicotyledons</taxon>
        <taxon>Gunneridae</taxon>
        <taxon>Pentapetalae</taxon>
        <taxon>asterids</taxon>
        <taxon>lamiids</taxon>
        <taxon>Solanales</taxon>
        <taxon>Solanaceae</taxon>
        <taxon>Solanoideae</taxon>
        <taxon>Datureae</taxon>
        <taxon>Datura</taxon>
    </lineage>
</organism>
<dbReference type="Proteomes" id="UP000823775">
    <property type="component" value="Unassembled WGS sequence"/>
</dbReference>
<sequence>MLQLTLSANILPMVLEVLNHMMLMPLMEHYSGRSRTLSLVQNLLANSMVPFSDIIDLATEIVTPDRTLRSLSNHLVEKEVVILDPWEPSQVVHTMVRIIQLQFTEIEWQQNWTQICSMTQTIGIRKQVNEVLWERAKLPALKLNADERSLGNLGRSGAGDNLKSYRGEIIIVCSYSLGHSSNNAARRKSHSYWDTVVSGQYN</sequence>
<accession>A0ABS8VF67</accession>
<protein>
    <submittedName>
        <fullName evidence="1">Uncharacterized protein</fullName>
    </submittedName>
</protein>
<name>A0ABS8VF67_DATST</name>
<keyword evidence="2" id="KW-1185">Reference proteome</keyword>
<evidence type="ECO:0000313" key="1">
    <source>
        <dbReference type="EMBL" id="MCD9645527.1"/>
    </source>
</evidence>
<evidence type="ECO:0000313" key="2">
    <source>
        <dbReference type="Proteomes" id="UP000823775"/>
    </source>
</evidence>